<dbReference type="Pfam" id="PF10513">
    <property type="entry name" value="EPL1"/>
    <property type="match status" value="1"/>
</dbReference>
<dbReference type="SMART" id="SM00333">
    <property type="entry name" value="TUDOR"/>
    <property type="match status" value="1"/>
</dbReference>
<dbReference type="CDD" id="cd20404">
    <property type="entry name" value="Tudor_Agenet_AtEML-like"/>
    <property type="match status" value="1"/>
</dbReference>
<comment type="subcellular location">
    <subcellularLocation>
        <location evidence="1 6">Nucleus</location>
    </subcellularLocation>
</comment>
<evidence type="ECO:0000256" key="5">
    <source>
        <dbReference type="ARBA" id="ARBA00023242"/>
    </source>
</evidence>
<dbReference type="InterPro" id="IPR024943">
    <property type="entry name" value="Enhancer_polycomb"/>
</dbReference>
<keyword evidence="5 6" id="KW-0539">Nucleus</keyword>
<feature type="domain" description="Tudor" evidence="8">
    <location>
        <begin position="338"/>
        <end position="397"/>
    </location>
</feature>
<evidence type="ECO:0000256" key="3">
    <source>
        <dbReference type="ARBA" id="ARBA00023015"/>
    </source>
</evidence>
<dbReference type="PANTHER" id="PTHR14898">
    <property type="entry name" value="ENHANCER OF POLYCOMB"/>
    <property type="match status" value="1"/>
</dbReference>
<keyword evidence="4 6" id="KW-0804">Transcription</keyword>
<feature type="compositionally biased region" description="Basic residues" evidence="7">
    <location>
        <begin position="150"/>
        <end position="162"/>
    </location>
</feature>
<sequence>MELSFEKSTALSKRSKIFRFRSFNIGKSRHSIGKPRIEEPKDLKRKRRSLFGSGGPFVVESKKKRSRREVSLSSLNRSNKSDLSNSRSKLNGLNLGGEKKENSSNTSESLLNITSFRESSTAQKTECGTTIGSSNAEKANGLDSNIVVPKRPRGIFKRKKRERSVGGKSVASNSNCKTENTEDAQKTKLSEFEEVGSTVQHPDSSLKIENKDFLQPNEKKVKRRKRHRPVLECRTNVDSEACLSEDNEKACEEFLDDDDGENLEQNAARMLSLRFDPRCIGFPEDSMALQKLEEGSCLLPTGKKFDETSRVLRPRKHGGKSFARKRRHFYEVFSSDVDPYWMVKQRIRVFWPLDGSWYFGVVKEYDPITKKHHIKYDDREEEWINLQNERFKLLLFPSEMSSKYDYGKPVLTIKRETESCDRNAVDDSCDECIMESVPIISWLAHIRNPMRSTAPITNKKKRKSQLVNDPEPKTMSVRKNRRAASHSSVISTLSSTGNAATTIALDDNESQVSLLVRKDCSKNRKVSIVYFRKRFRKKGLALDELPQKGLRICITQVEPNKLTLELRILLKSIYYRTFRTEDAWLSRQNFLSYYGKLVLIWPAVRMEIAFVDKTLGSRKFSFEGCFKGAVSLLCFVMKTFCLQEECCKLLEIEMPSTSIAIKVLDLHDQRMQFFSFRYYYWEMERSKQRLLKNNFKQYCLLFSEPAISNFRDDNIENLSNRKDHASVLEDSVFTDALSVSNDVDCMRSFGKHSQTDQRKNEDEQTVIILEKNGSPGQPEARHNDCMNVLNIETDNLHSRVEEELNGMESQISQSSSKVDQEKNIQSLYGSITRDSENMQHDNRLSSASPRSVPYSKLWSENFIQNGFTSRKPRTRISYISPNLGHDISLKHHIQQKKGQTYKKIRIDKPDMECSANVLVTLGDRGWRESGALVVLNSLNQKDYWILVKLSGITKYVHKANQFLQPGIPNRFTHAMMWKGGKDWMLEFTDRSQWSLFKLMHEECYNRNLRAASVKNIPIPGVRLIDDFDESIVEKPFITTSLKYHQEVGTEVDRALDPCNTLYDMDSDDEEWTKTFDSSCGNDDSIVAENDLDIFERVMDMFEKVAYAKNSDQFTAEELEEFMTELAPLDIITAIYEYWRQKRQKKGLPLIRQFQPALWEIYEQQLRDWEIAINKMKSSSDMHLEKACILERPSMFAFCLRPRGLEVPNKGSKQRSQKRFMFAGNHSSSPRDHDTLNPFGKKSEELTLGGGIALASAANHELSFSPRWHKSSSCFSSKDSPRTGTLIFTKNTVSVPYKNSSIMPASYDGKAKRSGVRLSSSDGFQRERPDIGELRLRDAASAAQHLSNMAKLKREKAQWLFHKADLAHHKAAFALMIAEAIKASDRDVTGDG</sequence>
<dbReference type="InterPro" id="IPR019542">
    <property type="entry name" value="Enhancer_polycomb-like_N"/>
</dbReference>
<accession>A0A199UVD8</accession>
<keyword evidence="3 6" id="KW-0805">Transcription regulation</keyword>
<feature type="compositionally biased region" description="Low complexity" evidence="7">
    <location>
        <begin position="103"/>
        <end position="115"/>
    </location>
</feature>
<proteinExistence type="inferred from homology"/>
<dbReference type="GO" id="GO:0006357">
    <property type="term" value="P:regulation of transcription by RNA polymerase II"/>
    <property type="evidence" value="ECO:0007669"/>
    <property type="project" value="InterPro"/>
</dbReference>
<evidence type="ECO:0000256" key="6">
    <source>
        <dbReference type="RuleBase" id="RU361124"/>
    </source>
</evidence>
<name>A0A199UVD8_ANACO</name>
<gene>
    <name evidence="9" type="ORF">ACMD2_09733</name>
</gene>
<dbReference type="InterPro" id="IPR002999">
    <property type="entry name" value="Tudor"/>
</dbReference>
<organism evidence="9 10">
    <name type="scientific">Ananas comosus</name>
    <name type="common">Pineapple</name>
    <name type="synonym">Ananas ananas</name>
    <dbReference type="NCBI Taxonomy" id="4615"/>
    <lineage>
        <taxon>Eukaryota</taxon>
        <taxon>Viridiplantae</taxon>
        <taxon>Streptophyta</taxon>
        <taxon>Embryophyta</taxon>
        <taxon>Tracheophyta</taxon>
        <taxon>Spermatophyta</taxon>
        <taxon>Magnoliopsida</taxon>
        <taxon>Liliopsida</taxon>
        <taxon>Poales</taxon>
        <taxon>Bromeliaceae</taxon>
        <taxon>Bromelioideae</taxon>
        <taxon>Ananas</taxon>
    </lineage>
</organism>
<comment type="caution">
    <text evidence="9">The sequence shown here is derived from an EMBL/GenBank/DDBJ whole genome shotgun (WGS) entry which is preliminary data.</text>
</comment>
<feature type="compositionally biased region" description="Polar residues" evidence="7">
    <location>
        <begin position="71"/>
        <end position="91"/>
    </location>
</feature>
<evidence type="ECO:0000259" key="8">
    <source>
        <dbReference type="SMART" id="SM00333"/>
    </source>
</evidence>
<dbReference type="STRING" id="4615.A0A199UVD8"/>
<dbReference type="Gene3D" id="2.30.30.140">
    <property type="match status" value="1"/>
</dbReference>
<comment type="similarity">
    <text evidence="2 6">Belongs to the enhancer of polycomb family.</text>
</comment>
<feature type="region of interest" description="Disordered" evidence="7">
    <location>
        <begin position="29"/>
        <end position="182"/>
    </location>
</feature>
<evidence type="ECO:0000256" key="4">
    <source>
        <dbReference type="ARBA" id="ARBA00023163"/>
    </source>
</evidence>
<evidence type="ECO:0000313" key="10">
    <source>
        <dbReference type="Proteomes" id="UP000092600"/>
    </source>
</evidence>
<dbReference type="GO" id="GO:0035267">
    <property type="term" value="C:NuA4 histone acetyltransferase complex"/>
    <property type="evidence" value="ECO:0007669"/>
    <property type="project" value="InterPro"/>
</dbReference>
<feature type="compositionally biased region" description="Polar residues" evidence="7">
    <location>
        <begin position="116"/>
        <end position="137"/>
    </location>
</feature>
<evidence type="ECO:0000256" key="7">
    <source>
        <dbReference type="SAM" id="MobiDB-lite"/>
    </source>
</evidence>
<evidence type="ECO:0000313" key="9">
    <source>
        <dbReference type="EMBL" id="OAY68772.1"/>
    </source>
</evidence>
<dbReference type="Proteomes" id="UP000092600">
    <property type="component" value="Unassembled WGS sequence"/>
</dbReference>
<evidence type="ECO:0000256" key="1">
    <source>
        <dbReference type="ARBA" id="ARBA00004123"/>
    </source>
</evidence>
<reference evidence="9 10" key="1">
    <citation type="journal article" date="2016" name="DNA Res.">
        <title>The draft genome of MD-2 pineapple using hybrid error correction of long reads.</title>
        <authorList>
            <person name="Redwan R.M."/>
            <person name="Saidin A."/>
            <person name="Kumar S.V."/>
        </authorList>
    </citation>
    <scope>NUCLEOTIDE SEQUENCE [LARGE SCALE GENOMIC DNA]</scope>
    <source>
        <strain evidence="10">cv. MD2</strain>
        <tissue evidence="9">Leaf</tissue>
    </source>
</reference>
<dbReference type="EMBL" id="LSRQ01004765">
    <property type="protein sequence ID" value="OAY68772.1"/>
    <property type="molecule type" value="Genomic_DNA"/>
</dbReference>
<evidence type="ECO:0000256" key="2">
    <source>
        <dbReference type="ARBA" id="ARBA00008035"/>
    </source>
</evidence>
<dbReference type="GO" id="GO:0005634">
    <property type="term" value="C:nucleus"/>
    <property type="evidence" value="ECO:0007669"/>
    <property type="project" value="UniProtKB-SubCell"/>
</dbReference>
<protein>
    <recommendedName>
        <fullName evidence="6">Enhancer of polycomb-like protein</fullName>
    </recommendedName>
</protein>